<keyword evidence="1" id="KW-1015">Disulfide bond</keyword>
<dbReference type="Proteomes" id="UP001497482">
    <property type="component" value="Chromosome 1"/>
</dbReference>
<dbReference type="Pfam" id="PF00059">
    <property type="entry name" value="Lectin_C"/>
    <property type="match status" value="2"/>
</dbReference>
<dbReference type="InterPro" id="IPR001304">
    <property type="entry name" value="C-type_lectin-like"/>
</dbReference>
<dbReference type="EMBL" id="OZ035823">
    <property type="protein sequence ID" value="CAL1569809.1"/>
    <property type="molecule type" value="Genomic_DNA"/>
</dbReference>
<evidence type="ECO:0000259" key="3">
    <source>
        <dbReference type="PROSITE" id="PS50041"/>
    </source>
</evidence>
<proteinExistence type="predicted"/>
<dbReference type="AlphaFoldDB" id="A0AAV2J3T5"/>
<dbReference type="InterPro" id="IPR018378">
    <property type="entry name" value="C-type_lectin_CS"/>
</dbReference>
<keyword evidence="5" id="KW-1185">Reference proteome</keyword>
<dbReference type="SMART" id="SM00034">
    <property type="entry name" value="CLECT"/>
    <property type="match status" value="2"/>
</dbReference>
<evidence type="ECO:0000313" key="5">
    <source>
        <dbReference type="Proteomes" id="UP001497482"/>
    </source>
</evidence>
<feature type="domain" description="C-type lectin" evidence="3">
    <location>
        <begin position="24"/>
        <end position="132"/>
    </location>
</feature>
<name>A0AAV2J3T5_KNICA</name>
<gene>
    <name evidence="4" type="ORF">KC01_LOCUS2182</name>
</gene>
<feature type="chain" id="PRO_5043920674" description="C-type lectin domain-containing protein" evidence="2">
    <location>
        <begin position="18"/>
        <end position="654"/>
    </location>
</feature>
<dbReference type="PANTHER" id="PTHR45784">
    <property type="entry name" value="C-TYPE LECTIN DOMAIN FAMILY 20 MEMBER A-RELATED"/>
    <property type="match status" value="1"/>
</dbReference>
<dbReference type="InterPro" id="IPR016186">
    <property type="entry name" value="C-type_lectin-like/link_sf"/>
</dbReference>
<reference evidence="4 5" key="1">
    <citation type="submission" date="2024-04" db="EMBL/GenBank/DDBJ databases">
        <authorList>
            <person name="Waldvogel A.-M."/>
            <person name="Schoenle A."/>
        </authorList>
    </citation>
    <scope>NUCLEOTIDE SEQUENCE [LARGE SCALE GENOMIC DNA]</scope>
</reference>
<evidence type="ECO:0000313" key="4">
    <source>
        <dbReference type="EMBL" id="CAL1569809.1"/>
    </source>
</evidence>
<protein>
    <recommendedName>
        <fullName evidence="3">C-type lectin domain-containing protein</fullName>
    </recommendedName>
</protein>
<keyword evidence="2" id="KW-0732">Signal</keyword>
<feature type="domain" description="C-type lectin" evidence="3">
    <location>
        <begin position="138"/>
        <end position="252"/>
    </location>
</feature>
<dbReference type="SUPFAM" id="SSF56436">
    <property type="entry name" value="C-type lectin-like"/>
    <property type="match status" value="3"/>
</dbReference>
<dbReference type="InterPro" id="IPR016187">
    <property type="entry name" value="CTDL_fold"/>
</dbReference>
<dbReference type="PROSITE" id="PS50041">
    <property type="entry name" value="C_TYPE_LECTIN_2"/>
    <property type="match status" value="2"/>
</dbReference>
<sequence length="654" mass="74573">MDQTLLLSVLLSQLCLSVSLDLQYHFIDKNMSWSEAQSHCREFYTDLASVNNMKDLKNLKAAANGRTDAWIGLHQTSDKLTDRKWHWSQPTVRYKEGHDTWQSGQPNDAGGPQNCVGIFSNGEWYDYQCSHENVCFICYNESSNTTVMINDANNKRTWTEAQQFCRTHHTDLMSGLDQLKLLQEQNFTYSSFWCWFGLFRDTWSWSDRSDSSFRNWNSDTSINPQTKKCAALGAEGRCESDECGLKKSFICEGAPKNTSVGAALPGRRTCASSGVEDEERGRQETESGLQKTCCGSVRFMESFTVDKFCRFCLASSRDAQQQEMAMQEKFIMRVIVSEGDIRKSTMTTRPDTLEELIGWLKGTLQANYNFVLQYQDPDFNNELCNLEDVSDLPDKPTIKIIPMVELYPEGLDDHNLEAARQVLVNEMMKAKPNGSLIKKEMDRTFALRRKEVVTDKPAITQIVQRWPALFSESQVCCEFTRVVGKNLKENFFEALDRFSPNLMDLFRKKKGLSGQILTDLLRQTKTTEPTDIRCLCLRGLPVVLGDDPSAFFKTCSDATDKDLYSETSVGILCIDEHPQLNPSRVSIVLEGSQLCWSVSLDLQYHFIDKNMLWSEAQSHCREFYTDLASVNDMKDRKNLKAAANGRLDRTSSNQ</sequence>
<dbReference type="PANTHER" id="PTHR45784:SF3">
    <property type="entry name" value="C-TYPE LECTIN DOMAIN FAMILY 4 MEMBER K-LIKE-RELATED"/>
    <property type="match status" value="1"/>
</dbReference>
<evidence type="ECO:0000256" key="2">
    <source>
        <dbReference type="SAM" id="SignalP"/>
    </source>
</evidence>
<accession>A0AAV2J3T5</accession>
<evidence type="ECO:0000256" key="1">
    <source>
        <dbReference type="ARBA" id="ARBA00023157"/>
    </source>
</evidence>
<dbReference type="Gene3D" id="3.10.100.10">
    <property type="entry name" value="Mannose-Binding Protein A, subunit A"/>
    <property type="match status" value="3"/>
</dbReference>
<dbReference type="PROSITE" id="PS00615">
    <property type="entry name" value="C_TYPE_LECTIN_1"/>
    <property type="match status" value="1"/>
</dbReference>
<feature type="signal peptide" evidence="2">
    <location>
        <begin position="1"/>
        <end position="17"/>
    </location>
</feature>
<organism evidence="4 5">
    <name type="scientific">Knipowitschia caucasica</name>
    <name type="common">Caucasian dwarf goby</name>
    <name type="synonym">Pomatoschistus caucasicus</name>
    <dbReference type="NCBI Taxonomy" id="637954"/>
    <lineage>
        <taxon>Eukaryota</taxon>
        <taxon>Metazoa</taxon>
        <taxon>Chordata</taxon>
        <taxon>Craniata</taxon>
        <taxon>Vertebrata</taxon>
        <taxon>Euteleostomi</taxon>
        <taxon>Actinopterygii</taxon>
        <taxon>Neopterygii</taxon>
        <taxon>Teleostei</taxon>
        <taxon>Neoteleostei</taxon>
        <taxon>Acanthomorphata</taxon>
        <taxon>Gobiaria</taxon>
        <taxon>Gobiiformes</taxon>
        <taxon>Gobioidei</taxon>
        <taxon>Gobiidae</taxon>
        <taxon>Gobiinae</taxon>
        <taxon>Knipowitschia</taxon>
    </lineage>
</organism>